<dbReference type="AlphaFoldDB" id="A0A9P0BTN5"/>
<organism evidence="2 3">
    <name type="scientific">Chrysodeixis includens</name>
    <name type="common">Soybean looper</name>
    <name type="synonym">Pseudoplusia includens</name>
    <dbReference type="NCBI Taxonomy" id="689277"/>
    <lineage>
        <taxon>Eukaryota</taxon>
        <taxon>Metazoa</taxon>
        <taxon>Ecdysozoa</taxon>
        <taxon>Arthropoda</taxon>
        <taxon>Hexapoda</taxon>
        <taxon>Insecta</taxon>
        <taxon>Pterygota</taxon>
        <taxon>Neoptera</taxon>
        <taxon>Endopterygota</taxon>
        <taxon>Lepidoptera</taxon>
        <taxon>Glossata</taxon>
        <taxon>Ditrysia</taxon>
        <taxon>Noctuoidea</taxon>
        <taxon>Noctuidae</taxon>
        <taxon>Plusiinae</taxon>
        <taxon>Chrysodeixis</taxon>
    </lineage>
</organism>
<reference evidence="2" key="1">
    <citation type="submission" date="2021-12" db="EMBL/GenBank/DDBJ databases">
        <authorList>
            <person name="King R."/>
        </authorList>
    </citation>
    <scope>NUCLEOTIDE SEQUENCE</scope>
</reference>
<gene>
    <name evidence="2" type="ORF">CINC_LOCUS5830</name>
</gene>
<dbReference type="OrthoDB" id="5812619at2759"/>
<accession>A0A9P0BTN5</accession>
<dbReference type="Proteomes" id="UP001154114">
    <property type="component" value="Chromosome 2"/>
</dbReference>
<evidence type="ECO:0000313" key="2">
    <source>
        <dbReference type="EMBL" id="CAH0592668.1"/>
    </source>
</evidence>
<proteinExistence type="predicted"/>
<feature type="region of interest" description="Disordered" evidence="1">
    <location>
        <begin position="1"/>
        <end position="28"/>
    </location>
</feature>
<evidence type="ECO:0000313" key="3">
    <source>
        <dbReference type="Proteomes" id="UP001154114"/>
    </source>
</evidence>
<keyword evidence="3" id="KW-1185">Reference proteome</keyword>
<feature type="compositionally biased region" description="Acidic residues" evidence="1">
    <location>
        <begin position="1"/>
        <end position="22"/>
    </location>
</feature>
<name>A0A9P0BTN5_CHRIL</name>
<evidence type="ECO:0000256" key="1">
    <source>
        <dbReference type="SAM" id="MobiDB-lite"/>
    </source>
</evidence>
<sequence length="411" mass="49456">MLIEDENNLDVEMSDNELNDEQENSRKSELESMFKDIDHLNEPSCIDNILMSLEEIRDEDHLFMELLVERVSREEITWYQPWYQQSNSLTRPLKCSEKQKNAEPFLTDTISKAESDRIKKNWRKFMKKYKVPDQLISLARWKNKGKSRLPNTPEEQAKRFVVAYLSRGLERTLYQVFRHIVTYYGSPNKGPYTPEEEKIMEVCFEYHPNHAVTLLSSVLKREPRGIYKRLQQQLNVKPDIKKMKWTLPLATKFLKLLLKYTDLPLEKLKNRSIEKSVFVKLAEKFEHNYTHLRLFWYQSLHVQLFVEEHIKLNKLRKRAFKKLRDSSYQVWTDIRWKDFVTQFPEGLTHRFLYIVCRRVVCSIPDYLKLPLQDLTEQALQKIRKTRYRKLRLKRLCLNEDGDLVKISSTDW</sequence>
<protein>
    <submittedName>
        <fullName evidence="2">Uncharacterized protein</fullName>
    </submittedName>
</protein>
<dbReference type="EMBL" id="LR824005">
    <property type="protein sequence ID" value="CAH0592668.1"/>
    <property type="molecule type" value="Genomic_DNA"/>
</dbReference>